<dbReference type="Proteomes" id="UP000261764">
    <property type="component" value="Chromosome I"/>
</dbReference>
<reference evidence="1 2" key="1">
    <citation type="journal article" date="2015" name="Clin. Infect. Dis.">
        <title>Genomic Investigations unmask Mycoplasma amphoriforme, a new respiratory pathogen.</title>
        <authorList>
            <person name="Gillespie S.H."/>
            <person name="Ling C.L."/>
            <person name="Oravcova K."/>
            <person name="Pinheiro M."/>
            <person name="Wells L."/>
            <person name="Bryant J.M."/>
            <person name="McHugh T.D."/>
            <person name="Bebear C."/>
            <person name="Webster D."/>
            <person name="Harris S.R."/>
            <person name="Seth-Smith H.M."/>
            <person name="Thomson N.R."/>
        </authorList>
    </citation>
    <scope>NUCLEOTIDE SEQUENCE [LARGE SCALE GENOMIC DNA]</scope>
    <source>
        <strain evidence="1 2">A39</strain>
    </source>
</reference>
<evidence type="ECO:0000313" key="1">
    <source>
        <dbReference type="EMBL" id="CDN40278.1"/>
    </source>
</evidence>
<keyword evidence="2" id="KW-1185">Reference proteome</keyword>
<proteinExistence type="predicted"/>
<accession>A0A292IHW3</accession>
<sequence>MIVVFIGFFLRIKRFQRFNNGNYEEQLITNIQRNAEVSTFSLLSEPKFEIVNFTSSWMERFYEPSSGSGWFFLQFQEPTLNITYGHIDFTSSFAKKTLYDQANVKKIIIAKGSSIGPNVFYLSSEIVNFNSQQEIIVNNINLTYQKPIHHFHLYAVNGAKFDEQWQTIFELIDEFLFAQNMVSWKFDLLNTPNDLYLIALVPAMFMNSKLQSYESVANFQENLRRQANHDVAYLKLLASLMKIIETQFNFLSFQEATKKLNSKIDPILKVSQSTVKI</sequence>
<dbReference type="KEGG" id="mamp:MAMA39_01550"/>
<protein>
    <submittedName>
        <fullName evidence="1">Uncharacterized protein</fullName>
    </submittedName>
</protein>
<dbReference type="EMBL" id="HG937516">
    <property type="protein sequence ID" value="CDN40278.1"/>
    <property type="molecule type" value="Genomic_DNA"/>
</dbReference>
<evidence type="ECO:0000313" key="2">
    <source>
        <dbReference type="Proteomes" id="UP000261764"/>
    </source>
</evidence>
<name>A0A292IHW3_9MOLU</name>
<gene>
    <name evidence="1" type="ORF">MAMA39_01550</name>
</gene>
<organism evidence="1 2">
    <name type="scientific">Mycoplasma amphoriforme A39</name>
    <dbReference type="NCBI Taxonomy" id="572419"/>
    <lineage>
        <taxon>Bacteria</taxon>
        <taxon>Bacillati</taxon>
        <taxon>Mycoplasmatota</taxon>
        <taxon>Mollicutes</taxon>
        <taxon>Mycoplasmataceae</taxon>
        <taxon>Mycoplasma</taxon>
    </lineage>
</organism>
<dbReference type="AlphaFoldDB" id="A0A292IHW3"/>